<evidence type="ECO:0000313" key="2">
    <source>
        <dbReference type="Proteomes" id="UP001189429"/>
    </source>
</evidence>
<accession>A0ABN9VCC5</accession>
<gene>
    <name evidence="1" type="ORF">PCOR1329_LOCUS56660</name>
</gene>
<comment type="caution">
    <text evidence="1">The sequence shown here is derived from an EMBL/GenBank/DDBJ whole genome shotgun (WGS) entry which is preliminary data.</text>
</comment>
<dbReference type="SUPFAM" id="SSF48403">
    <property type="entry name" value="Ankyrin repeat"/>
    <property type="match status" value="1"/>
</dbReference>
<name>A0ABN9VCC5_9DINO</name>
<dbReference type="InterPro" id="IPR036770">
    <property type="entry name" value="Ankyrin_rpt-contain_sf"/>
</dbReference>
<dbReference type="EMBL" id="CAUYUJ010016978">
    <property type="protein sequence ID" value="CAK0870597.1"/>
    <property type="molecule type" value="Genomic_DNA"/>
</dbReference>
<sequence length="146" mass="16392">MNLRTSMAQHLFALSWAHVIDSSSMQTSRMLLQLGADFNIPCFSGSTPLEWFVLNLGTVRSEHRHVLLPFDDAILNELLDAGANADGLLGTAAMNRYDTVVQEMLRHGADPNFTTLWFESRETALETMLRNTGAFFVGHHWDPKLT</sequence>
<dbReference type="Proteomes" id="UP001189429">
    <property type="component" value="Unassembled WGS sequence"/>
</dbReference>
<proteinExistence type="predicted"/>
<keyword evidence="2" id="KW-1185">Reference proteome</keyword>
<organism evidence="1 2">
    <name type="scientific">Prorocentrum cordatum</name>
    <dbReference type="NCBI Taxonomy" id="2364126"/>
    <lineage>
        <taxon>Eukaryota</taxon>
        <taxon>Sar</taxon>
        <taxon>Alveolata</taxon>
        <taxon>Dinophyceae</taxon>
        <taxon>Prorocentrales</taxon>
        <taxon>Prorocentraceae</taxon>
        <taxon>Prorocentrum</taxon>
    </lineage>
</organism>
<dbReference type="Gene3D" id="1.25.40.20">
    <property type="entry name" value="Ankyrin repeat-containing domain"/>
    <property type="match status" value="1"/>
</dbReference>
<evidence type="ECO:0000313" key="1">
    <source>
        <dbReference type="EMBL" id="CAK0870597.1"/>
    </source>
</evidence>
<reference evidence="1" key="1">
    <citation type="submission" date="2023-10" db="EMBL/GenBank/DDBJ databases">
        <authorList>
            <person name="Chen Y."/>
            <person name="Shah S."/>
            <person name="Dougan E. K."/>
            <person name="Thang M."/>
            <person name="Chan C."/>
        </authorList>
    </citation>
    <scope>NUCLEOTIDE SEQUENCE [LARGE SCALE GENOMIC DNA]</scope>
</reference>
<protein>
    <submittedName>
        <fullName evidence="1">Uncharacterized protein</fullName>
    </submittedName>
</protein>